<evidence type="ECO:0000256" key="4">
    <source>
        <dbReference type="ARBA" id="ARBA00023163"/>
    </source>
</evidence>
<dbReference type="InterPro" id="IPR007627">
    <property type="entry name" value="RNA_pol_sigma70_r2"/>
</dbReference>
<comment type="caution">
    <text evidence="8">The sequence shown here is derived from an EMBL/GenBank/DDBJ whole genome shotgun (WGS) entry which is preliminary data.</text>
</comment>
<dbReference type="PATRIC" id="fig|29290.4.peg.6032"/>
<organism evidence="8 9">
    <name type="scientific">Candidatus Magnetobacterium bavaricum</name>
    <dbReference type="NCBI Taxonomy" id="29290"/>
    <lineage>
        <taxon>Bacteria</taxon>
        <taxon>Pseudomonadati</taxon>
        <taxon>Nitrospirota</taxon>
        <taxon>Thermodesulfovibrionia</taxon>
        <taxon>Thermodesulfovibrionales</taxon>
        <taxon>Candidatus Magnetobacteriaceae</taxon>
        <taxon>Candidatus Magnetobacterium</taxon>
    </lineage>
</organism>
<dbReference type="Proteomes" id="UP000033423">
    <property type="component" value="Unassembled WGS sequence"/>
</dbReference>
<evidence type="ECO:0000259" key="7">
    <source>
        <dbReference type="PROSITE" id="PS00716"/>
    </source>
</evidence>
<keyword evidence="9" id="KW-1185">Reference proteome</keyword>
<dbReference type="InterPro" id="IPR013325">
    <property type="entry name" value="RNA_pol_sigma_r2"/>
</dbReference>
<evidence type="ECO:0000256" key="3">
    <source>
        <dbReference type="ARBA" id="ARBA00023125"/>
    </source>
</evidence>
<dbReference type="PANTHER" id="PTHR30385">
    <property type="entry name" value="SIGMA FACTOR F FLAGELLAR"/>
    <property type="match status" value="1"/>
</dbReference>
<proteinExistence type="inferred from homology"/>
<dbReference type="EMBL" id="LACI01001971">
    <property type="protein sequence ID" value="KJU83264.1"/>
    <property type="molecule type" value="Genomic_DNA"/>
</dbReference>
<dbReference type="InterPro" id="IPR013324">
    <property type="entry name" value="RNA_pol_sigma_r3/r4-like"/>
</dbReference>
<dbReference type="CDD" id="cd06171">
    <property type="entry name" value="Sigma70_r4"/>
    <property type="match status" value="1"/>
</dbReference>
<dbReference type="GO" id="GO:0016987">
    <property type="term" value="F:sigma factor activity"/>
    <property type="evidence" value="ECO:0007669"/>
    <property type="project" value="UniProtKB-KW"/>
</dbReference>
<evidence type="ECO:0000256" key="2">
    <source>
        <dbReference type="ARBA" id="ARBA00023082"/>
    </source>
</evidence>
<dbReference type="SUPFAM" id="SSF88946">
    <property type="entry name" value="Sigma2 domain of RNA polymerase sigma factors"/>
    <property type="match status" value="1"/>
</dbReference>
<sequence length="247" mass="27935">MGAKSYKTDISNEQREEIIKDFLPFIKYTAFRLLNRIPPQLTVDDLISVGIIGLLDALENYDPNKSKLKTFAEFRIKGAMLDELRNFDTASRSLKEKVCELKGMFVTLEKKLGRTPEGEEVAEGLNISLDDYYKILKDADNVITLRFEDFSGKLSGGEDINMVDNIPDTSSKDPLAQLIELSQRNTLAALIDGLPYKEKMVLSLYYWDELTMKEIGKVLSLSEGRVCQLHSQAILRMKAMLTANNPL</sequence>
<evidence type="ECO:0000313" key="9">
    <source>
        <dbReference type="Proteomes" id="UP000033423"/>
    </source>
</evidence>
<dbReference type="PRINTS" id="PR00046">
    <property type="entry name" value="SIGMA70FCT"/>
</dbReference>
<dbReference type="PROSITE" id="PS00715">
    <property type="entry name" value="SIGMA70_1"/>
    <property type="match status" value="1"/>
</dbReference>
<comment type="similarity">
    <text evidence="5">Belongs to the sigma-70 factor family.</text>
</comment>
<dbReference type="InterPro" id="IPR007624">
    <property type="entry name" value="RNA_pol_sigma70_r3"/>
</dbReference>
<dbReference type="InterPro" id="IPR012845">
    <property type="entry name" value="RNA_pol_sigma_FliA_WhiG"/>
</dbReference>
<dbReference type="SUPFAM" id="SSF88659">
    <property type="entry name" value="Sigma3 and sigma4 domains of RNA polymerase sigma factors"/>
    <property type="match status" value="2"/>
</dbReference>
<keyword evidence="1 5" id="KW-0805">Transcription regulation</keyword>
<dbReference type="GO" id="GO:0003899">
    <property type="term" value="F:DNA-directed RNA polymerase activity"/>
    <property type="evidence" value="ECO:0007669"/>
    <property type="project" value="InterPro"/>
</dbReference>
<dbReference type="NCBIfam" id="NF005413">
    <property type="entry name" value="PRK06986.1"/>
    <property type="match status" value="1"/>
</dbReference>
<evidence type="ECO:0000256" key="1">
    <source>
        <dbReference type="ARBA" id="ARBA00023015"/>
    </source>
</evidence>
<keyword evidence="4 5" id="KW-0804">Transcription</keyword>
<dbReference type="Pfam" id="PF04542">
    <property type="entry name" value="Sigma70_r2"/>
    <property type="match status" value="1"/>
</dbReference>
<name>A0A0F3GMU4_9BACT</name>
<dbReference type="Gene3D" id="1.20.140.160">
    <property type="match status" value="1"/>
</dbReference>
<dbReference type="Pfam" id="PF04539">
    <property type="entry name" value="Sigma70_r3"/>
    <property type="match status" value="1"/>
</dbReference>
<protein>
    <recommendedName>
        <fullName evidence="5">RNA polymerase sigma factor</fullName>
    </recommendedName>
</protein>
<dbReference type="InterPro" id="IPR007630">
    <property type="entry name" value="RNA_pol_sigma70_r4"/>
</dbReference>
<evidence type="ECO:0000259" key="6">
    <source>
        <dbReference type="PROSITE" id="PS00715"/>
    </source>
</evidence>
<reference evidence="8 9" key="1">
    <citation type="submission" date="2015-02" db="EMBL/GenBank/DDBJ databases">
        <title>Single-cell genomics of uncultivated deep-branching MTB reveals a conserved set of magnetosome genes.</title>
        <authorList>
            <person name="Kolinko S."/>
            <person name="Richter M."/>
            <person name="Glockner F.O."/>
            <person name="Brachmann A."/>
            <person name="Schuler D."/>
        </authorList>
    </citation>
    <scope>NUCLEOTIDE SEQUENCE [LARGE SCALE GENOMIC DNA]</scope>
    <source>
        <strain evidence="8">TM-1</strain>
    </source>
</reference>
<dbReference type="NCBIfam" id="TIGR02937">
    <property type="entry name" value="sigma70-ECF"/>
    <property type="match status" value="1"/>
</dbReference>
<keyword evidence="3 5" id="KW-0238">DNA-binding</keyword>
<comment type="function">
    <text evidence="5">Sigma factors are initiation factors that promote the attachment of RNA polymerase to specific initiation sites and are then released.</text>
</comment>
<evidence type="ECO:0000256" key="5">
    <source>
        <dbReference type="RuleBase" id="RU362124"/>
    </source>
</evidence>
<dbReference type="PANTHER" id="PTHR30385:SF7">
    <property type="entry name" value="RNA POLYMERASE SIGMA FACTOR FLIA"/>
    <property type="match status" value="1"/>
</dbReference>
<dbReference type="Gene3D" id="1.10.1740.10">
    <property type="match status" value="1"/>
</dbReference>
<evidence type="ECO:0000313" key="8">
    <source>
        <dbReference type="EMBL" id="KJU83264.1"/>
    </source>
</evidence>
<dbReference type="PROSITE" id="PS00716">
    <property type="entry name" value="SIGMA70_2"/>
    <property type="match status" value="1"/>
</dbReference>
<dbReference type="GO" id="GO:0003677">
    <property type="term" value="F:DNA binding"/>
    <property type="evidence" value="ECO:0007669"/>
    <property type="project" value="UniProtKB-KW"/>
</dbReference>
<dbReference type="AlphaFoldDB" id="A0A0F3GMU4"/>
<keyword evidence="2 5" id="KW-0731">Sigma factor</keyword>
<dbReference type="Pfam" id="PF04545">
    <property type="entry name" value="Sigma70_r4"/>
    <property type="match status" value="1"/>
</dbReference>
<dbReference type="InterPro" id="IPR000943">
    <property type="entry name" value="RNA_pol_sigma70"/>
</dbReference>
<dbReference type="InterPro" id="IPR014284">
    <property type="entry name" value="RNA_pol_sigma-70_dom"/>
</dbReference>
<feature type="domain" description="RNA polymerase sigma-70" evidence="7">
    <location>
        <begin position="211"/>
        <end position="237"/>
    </location>
</feature>
<accession>A0A0F3GMU4</accession>
<gene>
    <name evidence="8" type="ORF">MBAV_004542</name>
</gene>
<feature type="domain" description="RNA polymerase sigma-70" evidence="6">
    <location>
        <begin position="45"/>
        <end position="58"/>
    </location>
</feature>
<dbReference type="GO" id="GO:0006352">
    <property type="term" value="P:DNA-templated transcription initiation"/>
    <property type="evidence" value="ECO:0007669"/>
    <property type="project" value="InterPro"/>
</dbReference>
<dbReference type="NCBIfam" id="TIGR02479">
    <property type="entry name" value="FliA_WhiG"/>
    <property type="match status" value="1"/>
</dbReference>